<feature type="domain" description="Heterokaryon incompatibility" evidence="7">
    <location>
        <begin position="25"/>
        <end position="146"/>
    </location>
</feature>
<dbReference type="HOGENOM" id="CLU_000288_6_16_1"/>
<dbReference type="Pfam" id="PF00400">
    <property type="entry name" value="WD40"/>
    <property type="match status" value="6"/>
</dbReference>
<keyword evidence="2" id="KW-0677">Repeat</keyword>
<feature type="repeat" description="WD" evidence="5">
    <location>
        <begin position="1025"/>
        <end position="1066"/>
    </location>
</feature>
<evidence type="ECO:0000313" key="9">
    <source>
        <dbReference type="EMBL" id="ERF76789.1"/>
    </source>
</evidence>
<dbReference type="PROSITE" id="PS00678">
    <property type="entry name" value="WD_REPEATS_1"/>
    <property type="match status" value="5"/>
</dbReference>
<keyword evidence="6" id="KW-0539">Nucleus</keyword>
<dbReference type="Gene3D" id="2.130.10.10">
    <property type="entry name" value="YVTN repeat-like/Quinoprotein amine dehydrogenase"/>
    <property type="match status" value="4"/>
</dbReference>
<dbReference type="InterPro" id="IPR036322">
    <property type="entry name" value="WD40_repeat_dom_sf"/>
</dbReference>
<dbReference type="AlphaFoldDB" id="U1I3Y3"/>
<feature type="repeat" description="WD" evidence="5">
    <location>
        <begin position="983"/>
        <end position="1024"/>
    </location>
</feature>
<dbReference type="InterPro" id="IPR045245">
    <property type="entry name" value="Pfs2-like"/>
</dbReference>
<sequence length="1203" mass="134587">MRLLKDEGHGNLSLVEYYDDKIPPYAILSHTWGADGEEVTFKDLMENTGKNKAGYKKIEFCRDQAGSDGLQLFWVDTCCIKKSSDAELSESINSMFRWYQHAIKCYVHLEDVSTSKRKRGDENAQDSWEQAFRESRWFTRGWTLQELLAPTSVEFFSKEGNRLGDKRSLEQMIHKITGIPLLALRSSTFSQFMADQKLGWATNRQTTREEDWAYSLLGICAISMPVIYGEGKENAVRRLKKEINDVFKTKKIDLGRIPYAKGAIFNSSDSIHTLCHPATRTDLLAQVQQWAQLLDGKSIFWLYGGAGTGKSTVSWTFSQWLTNQRGMGGVELGASFFFKRGEGDRGSGNRFFPTIIRQLTKKIAGLDALVANIIDSDPFIFDKAIAEQFRRLVLQPLQDSSINGANLCTLIVVVDALDECENEKDIRLILELWSQLLQVTKINLRLFLTSRYEPSIWPVFQNMSVDMFRDIDLVDAVPLSTIQHDLSVYLNDSLASIRKDNNDRLQGIVLHSDWVDSEKTRQLVEMAVPLFIVAATVCRYIGDPRFDPGERLQKILRNQIIGHMSQMELTYRPVLEHLTDQTEDDGSQEELCRDFRTVVGSIVVLSEPLSKSGLATLLGMSLQSISQQLAPLHSVLRIPADQDTPIRTLHLSFAEFLLSEKAQKQSFGVDGSNAHLALSRHCLRVLSSPYGLRENICDLECPGELRHKVESTTITSRLSPVLQYACRHWVHHVQHSHRQIHDNSEVHIFLKKHFLHWLEALSLMDCISETISLLGILQSCVSFFSKMPGGSSLKNRFIANLAPLQLYSSAIVFAPQTSLVRNICGRPPTWIQQHPTSLIEWGLELQKLEGHSHSVEAVAFSPDGALLVSGSDGALVASGSNDETIRLWGTQTGQEVQKLEGHSSSVRAVAFSPDGALVVSGSDDHIIRLWDTQTGREVQKLEGHSSSVRAVAFSPDGALVVSGSDDHIIRLWDTQTGREVQKLEGHSNWVNAVVFSPDGALVVSGSDDHIIRLWDTQTGREVQKLEGHSNWVNAVVFSPDGALVASGSDDHTIRLWDTQTGREVQKLEGHSNWVNAVVFSPDGALVASGSDDHTIRLWDTQTGQVLKRLEKIPIIKTIYFANNNTTLVTNRGTFDASNGNSLNADGIKAYKDKTISVSVDWIQRRNQNLLWLPHEYRGIVTFNSDKLVVGAQSGLVSIFQISD</sequence>
<dbReference type="InterPro" id="IPR056884">
    <property type="entry name" value="NPHP3-like_N"/>
</dbReference>
<evidence type="ECO:0000256" key="1">
    <source>
        <dbReference type="ARBA" id="ARBA00022574"/>
    </source>
</evidence>
<dbReference type="Gene3D" id="3.40.50.300">
    <property type="entry name" value="P-loop containing nucleotide triphosphate hydrolases"/>
    <property type="match status" value="1"/>
</dbReference>
<dbReference type="GO" id="GO:0005847">
    <property type="term" value="C:mRNA cleavage and polyadenylation specificity factor complex"/>
    <property type="evidence" value="ECO:0007669"/>
    <property type="project" value="TreeGrafter"/>
</dbReference>
<feature type="repeat" description="WD" evidence="5">
    <location>
        <begin position="1067"/>
        <end position="1108"/>
    </location>
</feature>
<keyword evidence="6" id="KW-0507">mRNA processing</keyword>
<accession>U1I3Y3</accession>
<dbReference type="Proteomes" id="UP000019373">
    <property type="component" value="Unassembled WGS sequence"/>
</dbReference>
<dbReference type="GO" id="GO:0031124">
    <property type="term" value="P:mRNA 3'-end processing"/>
    <property type="evidence" value="ECO:0007669"/>
    <property type="project" value="UniProtKB-UniRule"/>
</dbReference>
<feature type="repeat" description="WD" evidence="5">
    <location>
        <begin position="941"/>
        <end position="982"/>
    </location>
</feature>
<gene>
    <name evidence="9" type="ORF">EPUS_09329</name>
</gene>
<dbReference type="SMART" id="SM00320">
    <property type="entry name" value="WD40"/>
    <property type="match status" value="6"/>
</dbReference>
<comment type="function">
    <text evidence="3">Required for 3'-end cleavage and polyadenylation of pre-mRNAs. Also involved in chromosome segregation where it has a role in chromosome attachment to the mitotic spindle.</text>
</comment>
<dbReference type="CDD" id="cd00200">
    <property type="entry name" value="WD40"/>
    <property type="match status" value="1"/>
</dbReference>
<dbReference type="eggNOG" id="KOG0272">
    <property type="taxonomic scope" value="Eukaryota"/>
</dbReference>
<evidence type="ECO:0000256" key="5">
    <source>
        <dbReference type="PROSITE-ProRule" id="PRU00221"/>
    </source>
</evidence>
<dbReference type="PROSITE" id="PS50294">
    <property type="entry name" value="WD_REPEATS_REGION"/>
    <property type="match status" value="6"/>
</dbReference>
<evidence type="ECO:0000259" key="8">
    <source>
        <dbReference type="Pfam" id="PF24883"/>
    </source>
</evidence>
<dbReference type="InterPro" id="IPR027417">
    <property type="entry name" value="P-loop_NTPase"/>
</dbReference>
<dbReference type="EMBL" id="KE720718">
    <property type="protein sequence ID" value="ERF76789.1"/>
    <property type="molecule type" value="Genomic_DNA"/>
</dbReference>
<dbReference type="InterPro" id="IPR019775">
    <property type="entry name" value="WD40_repeat_CS"/>
</dbReference>
<proteinExistence type="predicted"/>
<protein>
    <recommendedName>
        <fullName evidence="4 6">Polyadenylation factor subunit 2</fullName>
    </recommendedName>
</protein>
<name>U1I3Y3_ENDPU</name>
<reference evidence="10" key="1">
    <citation type="journal article" date="2014" name="BMC Genomics">
        <title>Genome characteristics reveal the impact of lichenization on lichen-forming fungus Endocarpon pusillum Hedwig (Verrucariales, Ascomycota).</title>
        <authorList>
            <person name="Wang Y.-Y."/>
            <person name="Liu B."/>
            <person name="Zhang X.-Y."/>
            <person name="Zhou Q.-M."/>
            <person name="Zhang T."/>
            <person name="Li H."/>
            <person name="Yu Y.-F."/>
            <person name="Zhang X.-L."/>
            <person name="Hao X.-Y."/>
            <person name="Wang M."/>
            <person name="Wang L."/>
            <person name="Wei J.-C."/>
        </authorList>
    </citation>
    <scope>NUCLEOTIDE SEQUENCE [LARGE SCALE GENOMIC DNA]</scope>
    <source>
        <strain evidence="10">Z07020 / HMAS-L-300199</strain>
    </source>
</reference>
<dbReference type="SUPFAM" id="SSF50978">
    <property type="entry name" value="WD40 repeat-like"/>
    <property type="match status" value="1"/>
</dbReference>
<dbReference type="PRINTS" id="PR00320">
    <property type="entry name" value="GPROTEINBRPT"/>
</dbReference>
<evidence type="ECO:0000256" key="3">
    <source>
        <dbReference type="ARBA" id="ARBA00025498"/>
    </source>
</evidence>
<dbReference type="GeneID" id="19244154"/>
<evidence type="ECO:0000313" key="10">
    <source>
        <dbReference type="Proteomes" id="UP000019373"/>
    </source>
</evidence>
<feature type="domain" description="Nephrocystin 3-like N-terminal" evidence="8">
    <location>
        <begin position="286"/>
        <end position="451"/>
    </location>
</feature>
<evidence type="ECO:0000259" key="7">
    <source>
        <dbReference type="Pfam" id="PF06985"/>
    </source>
</evidence>
<evidence type="ECO:0000256" key="6">
    <source>
        <dbReference type="RuleBase" id="RU369034"/>
    </source>
</evidence>
<keyword evidence="10" id="KW-1185">Reference proteome</keyword>
<evidence type="ECO:0000256" key="4">
    <source>
        <dbReference type="ARBA" id="ARBA00026154"/>
    </source>
</evidence>
<dbReference type="PANTHER" id="PTHR22836">
    <property type="entry name" value="WD40 REPEAT PROTEIN"/>
    <property type="match status" value="1"/>
</dbReference>
<dbReference type="InterPro" id="IPR020472">
    <property type="entry name" value="WD40_PAC1"/>
</dbReference>
<dbReference type="Pfam" id="PF06985">
    <property type="entry name" value="HET"/>
    <property type="match status" value="1"/>
</dbReference>
<dbReference type="PANTHER" id="PTHR22836:SF0">
    <property type="entry name" value="PRE-MRNA 3' END PROCESSING PROTEIN WDR33"/>
    <property type="match status" value="1"/>
</dbReference>
<dbReference type="OMA" id="ATTICRF"/>
<feature type="repeat" description="WD" evidence="5">
    <location>
        <begin position="899"/>
        <end position="940"/>
    </location>
</feature>
<dbReference type="InterPro" id="IPR001680">
    <property type="entry name" value="WD40_rpt"/>
</dbReference>
<dbReference type="InterPro" id="IPR010730">
    <property type="entry name" value="HET"/>
</dbReference>
<feature type="repeat" description="WD" evidence="5">
    <location>
        <begin position="848"/>
        <end position="898"/>
    </location>
</feature>
<dbReference type="OrthoDB" id="4158009at2759"/>
<dbReference type="RefSeq" id="XP_007785878.1">
    <property type="nucleotide sequence ID" value="XM_007787688.1"/>
</dbReference>
<evidence type="ECO:0000256" key="2">
    <source>
        <dbReference type="ARBA" id="ARBA00022737"/>
    </source>
</evidence>
<comment type="subcellular location">
    <subcellularLocation>
        <location evidence="6">Nucleus</location>
    </subcellularLocation>
</comment>
<dbReference type="PROSITE" id="PS50082">
    <property type="entry name" value="WD_REPEATS_2"/>
    <property type="match status" value="6"/>
</dbReference>
<keyword evidence="1 5" id="KW-0853">WD repeat</keyword>
<dbReference type="Pfam" id="PF24883">
    <property type="entry name" value="NPHP3_N"/>
    <property type="match status" value="1"/>
</dbReference>
<dbReference type="InterPro" id="IPR015943">
    <property type="entry name" value="WD40/YVTN_repeat-like_dom_sf"/>
</dbReference>
<dbReference type="SUPFAM" id="SSF52540">
    <property type="entry name" value="P-loop containing nucleoside triphosphate hydrolases"/>
    <property type="match status" value="1"/>
</dbReference>
<organism evidence="9 10">
    <name type="scientific">Endocarpon pusillum (strain Z07020 / HMAS-L-300199)</name>
    <name type="common">Lichen-forming fungus</name>
    <dbReference type="NCBI Taxonomy" id="1263415"/>
    <lineage>
        <taxon>Eukaryota</taxon>
        <taxon>Fungi</taxon>
        <taxon>Dikarya</taxon>
        <taxon>Ascomycota</taxon>
        <taxon>Pezizomycotina</taxon>
        <taxon>Eurotiomycetes</taxon>
        <taxon>Chaetothyriomycetidae</taxon>
        <taxon>Verrucariales</taxon>
        <taxon>Verrucariaceae</taxon>
        <taxon>Endocarpon</taxon>
    </lineage>
</organism>